<evidence type="ECO:0000313" key="1">
    <source>
        <dbReference type="EMBL" id="MPC34800.1"/>
    </source>
</evidence>
<dbReference type="Proteomes" id="UP000324222">
    <property type="component" value="Unassembled WGS sequence"/>
</dbReference>
<evidence type="ECO:0000313" key="2">
    <source>
        <dbReference type="Proteomes" id="UP000324222"/>
    </source>
</evidence>
<reference evidence="1 2" key="1">
    <citation type="submission" date="2019-05" db="EMBL/GenBank/DDBJ databases">
        <title>Another draft genome of Portunus trituberculatus and its Hox gene families provides insights of decapod evolution.</title>
        <authorList>
            <person name="Jeong J.-H."/>
            <person name="Song I."/>
            <person name="Kim S."/>
            <person name="Choi T."/>
            <person name="Kim D."/>
            <person name="Ryu S."/>
            <person name="Kim W."/>
        </authorList>
    </citation>
    <scope>NUCLEOTIDE SEQUENCE [LARGE SCALE GENOMIC DNA]</scope>
    <source>
        <tissue evidence="1">Muscle</tissue>
    </source>
</reference>
<dbReference type="AlphaFoldDB" id="A0A5B7EJV5"/>
<proteinExistence type="predicted"/>
<gene>
    <name evidence="1" type="ORF">E2C01_028201</name>
</gene>
<name>A0A5B7EJV5_PORTR</name>
<keyword evidence="2" id="KW-1185">Reference proteome</keyword>
<sequence length="92" mass="10064">MKPHSCFIDSVRRKSFSQSIHHTTVATIATTTTTICPDQLPPHRRLLTKVSSHPSVYLPTDLPANPGLLCHSFLSPSFATTTTITITVTMTT</sequence>
<dbReference type="EMBL" id="VSRR010003133">
    <property type="protein sequence ID" value="MPC34800.1"/>
    <property type="molecule type" value="Genomic_DNA"/>
</dbReference>
<protein>
    <submittedName>
        <fullName evidence="1">Uncharacterized protein</fullName>
    </submittedName>
</protein>
<organism evidence="1 2">
    <name type="scientific">Portunus trituberculatus</name>
    <name type="common">Swimming crab</name>
    <name type="synonym">Neptunus trituberculatus</name>
    <dbReference type="NCBI Taxonomy" id="210409"/>
    <lineage>
        <taxon>Eukaryota</taxon>
        <taxon>Metazoa</taxon>
        <taxon>Ecdysozoa</taxon>
        <taxon>Arthropoda</taxon>
        <taxon>Crustacea</taxon>
        <taxon>Multicrustacea</taxon>
        <taxon>Malacostraca</taxon>
        <taxon>Eumalacostraca</taxon>
        <taxon>Eucarida</taxon>
        <taxon>Decapoda</taxon>
        <taxon>Pleocyemata</taxon>
        <taxon>Brachyura</taxon>
        <taxon>Eubrachyura</taxon>
        <taxon>Portunoidea</taxon>
        <taxon>Portunidae</taxon>
        <taxon>Portuninae</taxon>
        <taxon>Portunus</taxon>
    </lineage>
</organism>
<comment type="caution">
    <text evidence="1">The sequence shown here is derived from an EMBL/GenBank/DDBJ whole genome shotgun (WGS) entry which is preliminary data.</text>
</comment>
<accession>A0A5B7EJV5</accession>